<keyword evidence="2" id="KW-1185">Reference proteome</keyword>
<gene>
    <name evidence="1" type="ORF">DK847_20340</name>
</gene>
<dbReference type="AlphaFoldDB" id="A0A2W2AID4"/>
<proteinExistence type="predicted"/>
<protein>
    <submittedName>
        <fullName evidence="1">Uncharacterized protein</fullName>
    </submittedName>
</protein>
<evidence type="ECO:0000313" key="1">
    <source>
        <dbReference type="EMBL" id="PZF75041.1"/>
    </source>
</evidence>
<dbReference type="Proteomes" id="UP000248795">
    <property type="component" value="Unassembled WGS sequence"/>
</dbReference>
<dbReference type="RefSeq" id="WP_111200374.1">
    <property type="nucleotide sequence ID" value="NZ_QKVK01000021.1"/>
</dbReference>
<sequence>MVWIWRWPRESSEFMADFCGFCPQPDVKGLSIFATQPLPPGTKAVLKSRYSLKRFLDLHNPPVNEVTVDRLWRDIILQYVPSDHVQFVPARLTARGGASDDFFVMVPFDRVIGIDKHRSAISDMLETTQGTRIYDIEKLVLVPNCLGRLHLARDKQNVTFLYVSDALRNALAATGQDSPFYTVEQYNREYCNITEH</sequence>
<comment type="caution">
    <text evidence="1">The sequence shown here is derived from an EMBL/GenBank/DDBJ whole genome shotgun (WGS) entry which is preliminary data.</text>
</comment>
<accession>A0A2W2AID4</accession>
<reference evidence="2" key="1">
    <citation type="submission" date="2018-06" db="EMBL/GenBank/DDBJ databases">
        <title>Aestuariibacter litoralis strain KCTC 52945T.</title>
        <authorList>
            <person name="Li X."/>
            <person name="Salam N."/>
            <person name="Li J.-L."/>
            <person name="Chen Y.-M."/>
            <person name="Yang Z.-W."/>
            <person name="Zhang L.-Y."/>
            <person name="Han M.-X."/>
            <person name="Xiao M."/>
            <person name="Li W.-J."/>
        </authorList>
    </citation>
    <scope>NUCLEOTIDE SEQUENCE [LARGE SCALE GENOMIC DNA]</scope>
    <source>
        <strain evidence="2">KCTC 52945</strain>
    </source>
</reference>
<organism evidence="1 2">
    <name type="scientific">Aestuariivirga litoralis</name>
    <dbReference type="NCBI Taxonomy" id="2650924"/>
    <lineage>
        <taxon>Bacteria</taxon>
        <taxon>Pseudomonadati</taxon>
        <taxon>Pseudomonadota</taxon>
        <taxon>Alphaproteobacteria</taxon>
        <taxon>Hyphomicrobiales</taxon>
        <taxon>Aestuariivirgaceae</taxon>
        <taxon>Aestuariivirga</taxon>
    </lineage>
</organism>
<evidence type="ECO:0000313" key="2">
    <source>
        <dbReference type="Proteomes" id="UP000248795"/>
    </source>
</evidence>
<name>A0A2W2AID4_9HYPH</name>
<dbReference type="EMBL" id="QKVK01000021">
    <property type="protein sequence ID" value="PZF75041.1"/>
    <property type="molecule type" value="Genomic_DNA"/>
</dbReference>